<evidence type="ECO:0000256" key="2">
    <source>
        <dbReference type="ARBA" id="ARBA00022559"/>
    </source>
</evidence>
<proteinExistence type="inferred from homology"/>
<gene>
    <name evidence="11" type="ORF">OBBRIDRAFT_340583</name>
</gene>
<evidence type="ECO:0000313" key="12">
    <source>
        <dbReference type="Proteomes" id="UP000250043"/>
    </source>
</evidence>
<dbReference type="PROSITE" id="PS51405">
    <property type="entry name" value="HEME_HALOPEROXIDASE"/>
    <property type="match status" value="1"/>
</dbReference>
<comment type="similarity">
    <text evidence="7">Belongs to the chloroperoxidase family.</text>
</comment>
<keyword evidence="4" id="KW-0479">Metal-binding</keyword>
<dbReference type="PANTHER" id="PTHR33577">
    <property type="entry name" value="STERIGMATOCYSTIN BIOSYNTHESIS PEROXIDASE STCC-RELATED"/>
    <property type="match status" value="1"/>
</dbReference>
<dbReference type="GO" id="GO:0004601">
    <property type="term" value="F:peroxidase activity"/>
    <property type="evidence" value="ECO:0007669"/>
    <property type="project" value="UniProtKB-KW"/>
</dbReference>
<comment type="cofactor">
    <cofactor evidence="1">
        <name>heme b</name>
        <dbReference type="ChEBI" id="CHEBI:60344"/>
    </cofactor>
</comment>
<feature type="region of interest" description="Disordered" evidence="8">
    <location>
        <begin position="251"/>
        <end position="270"/>
    </location>
</feature>
<feature type="domain" description="Heme haloperoxidase family profile" evidence="10">
    <location>
        <begin position="43"/>
        <end position="245"/>
    </location>
</feature>
<evidence type="ECO:0000256" key="3">
    <source>
        <dbReference type="ARBA" id="ARBA00022617"/>
    </source>
</evidence>
<feature type="transmembrane region" description="Helical" evidence="9">
    <location>
        <begin position="9"/>
        <end position="27"/>
    </location>
</feature>
<dbReference type="GO" id="GO:0046872">
    <property type="term" value="F:metal ion binding"/>
    <property type="evidence" value="ECO:0007669"/>
    <property type="project" value="UniProtKB-KW"/>
</dbReference>
<organism evidence="11 12">
    <name type="scientific">Obba rivulosa</name>
    <dbReference type="NCBI Taxonomy" id="1052685"/>
    <lineage>
        <taxon>Eukaryota</taxon>
        <taxon>Fungi</taxon>
        <taxon>Dikarya</taxon>
        <taxon>Basidiomycota</taxon>
        <taxon>Agaricomycotina</taxon>
        <taxon>Agaricomycetes</taxon>
        <taxon>Polyporales</taxon>
        <taxon>Gelatoporiaceae</taxon>
        <taxon>Obba</taxon>
    </lineage>
</organism>
<keyword evidence="12" id="KW-1185">Reference proteome</keyword>
<keyword evidence="9" id="KW-1133">Transmembrane helix</keyword>
<keyword evidence="6" id="KW-0408">Iron</keyword>
<evidence type="ECO:0000256" key="7">
    <source>
        <dbReference type="ARBA" id="ARBA00025795"/>
    </source>
</evidence>
<dbReference type="SUPFAM" id="SSF47571">
    <property type="entry name" value="Cloroperoxidase"/>
    <property type="match status" value="1"/>
</dbReference>
<evidence type="ECO:0000256" key="1">
    <source>
        <dbReference type="ARBA" id="ARBA00001970"/>
    </source>
</evidence>
<keyword evidence="5" id="KW-0560">Oxidoreductase</keyword>
<keyword evidence="9" id="KW-0472">Membrane</keyword>
<dbReference type="Proteomes" id="UP000250043">
    <property type="component" value="Unassembled WGS sequence"/>
</dbReference>
<keyword evidence="3" id="KW-0349">Heme</keyword>
<name>A0A8E2DPC5_9APHY</name>
<evidence type="ECO:0000259" key="10">
    <source>
        <dbReference type="PROSITE" id="PS51405"/>
    </source>
</evidence>
<evidence type="ECO:0000256" key="4">
    <source>
        <dbReference type="ARBA" id="ARBA00022723"/>
    </source>
</evidence>
<keyword evidence="2 11" id="KW-0575">Peroxidase</keyword>
<dbReference type="InterPro" id="IPR000028">
    <property type="entry name" value="Chloroperoxidase"/>
</dbReference>
<protein>
    <submittedName>
        <fullName evidence="11">Cloroperoxidase</fullName>
    </submittedName>
</protein>
<evidence type="ECO:0000256" key="8">
    <source>
        <dbReference type="SAM" id="MobiDB-lite"/>
    </source>
</evidence>
<evidence type="ECO:0000256" key="9">
    <source>
        <dbReference type="SAM" id="Phobius"/>
    </source>
</evidence>
<sequence length="270" mass="30542">MAPTALRKMATYAITLGVLATILRAFMSLDDMTRPIDARTSRAQHPFVAPERTDSRSPCPALNTLANHGYLPHDGRFISQTDLIRAMRQGYNISLPLAAFLTWGSFSLLMQFKDLSLGDLARHNCIEHNSSLVHADTYANREYAPTRPVAEYMARLLEFSSDGHVMTFHDFIKARARRDAESAVPLAPVHAEITRGEISMVVGIFGRQNETVPLSWLQQWWMEERFPNDFLPDHEQTLLRTVLTSRRVKSQVAQLGHQPKPKSPSIWSMS</sequence>
<evidence type="ECO:0000313" key="11">
    <source>
        <dbReference type="EMBL" id="OCH93286.1"/>
    </source>
</evidence>
<evidence type="ECO:0000256" key="5">
    <source>
        <dbReference type="ARBA" id="ARBA00023002"/>
    </source>
</evidence>
<feature type="transmembrane region" description="Helical" evidence="9">
    <location>
        <begin position="93"/>
        <end position="112"/>
    </location>
</feature>
<reference evidence="11 12" key="1">
    <citation type="submission" date="2016-07" db="EMBL/GenBank/DDBJ databases">
        <title>Draft genome of the white-rot fungus Obba rivulosa 3A-2.</title>
        <authorList>
            <consortium name="DOE Joint Genome Institute"/>
            <person name="Miettinen O."/>
            <person name="Riley R."/>
            <person name="Acob R."/>
            <person name="Barry K."/>
            <person name="Cullen D."/>
            <person name="De Vries R."/>
            <person name="Hainaut M."/>
            <person name="Hatakka A."/>
            <person name="Henrissat B."/>
            <person name="Hilden K."/>
            <person name="Kuo R."/>
            <person name="Labutti K."/>
            <person name="Lipzen A."/>
            <person name="Makela M.R."/>
            <person name="Sandor L."/>
            <person name="Spatafora J.W."/>
            <person name="Grigoriev I.V."/>
            <person name="Hibbett D.S."/>
        </authorList>
    </citation>
    <scope>NUCLEOTIDE SEQUENCE [LARGE SCALE GENOMIC DNA]</scope>
    <source>
        <strain evidence="11 12">3A-2</strain>
    </source>
</reference>
<dbReference type="EMBL" id="KV722357">
    <property type="protein sequence ID" value="OCH93286.1"/>
    <property type="molecule type" value="Genomic_DNA"/>
</dbReference>
<dbReference type="AlphaFoldDB" id="A0A8E2DPC5"/>
<dbReference type="Gene3D" id="1.10.489.10">
    <property type="entry name" value="Chloroperoxidase-like"/>
    <property type="match status" value="1"/>
</dbReference>
<evidence type="ECO:0000256" key="6">
    <source>
        <dbReference type="ARBA" id="ARBA00023004"/>
    </source>
</evidence>
<dbReference type="PANTHER" id="PTHR33577:SF9">
    <property type="entry name" value="PEROXIDASE STCC"/>
    <property type="match status" value="1"/>
</dbReference>
<dbReference type="InterPro" id="IPR036851">
    <property type="entry name" value="Chloroperoxidase-like_sf"/>
</dbReference>
<dbReference type="Pfam" id="PF01328">
    <property type="entry name" value="Peroxidase_2"/>
    <property type="match status" value="1"/>
</dbReference>
<accession>A0A8E2DPC5</accession>
<keyword evidence="9" id="KW-0812">Transmembrane</keyword>
<dbReference type="OrthoDB" id="407298at2759"/>